<keyword evidence="9 11" id="KW-0482">Metalloprotease</keyword>
<evidence type="ECO:0000259" key="13">
    <source>
        <dbReference type="Pfam" id="PF01435"/>
    </source>
</evidence>
<evidence type="ECO:0000256" key="9">
    <source>
        <dbReference type="ARBA" id="ARBA00023049"/>
    </source>
</evidence>
<sequence length="290" mass="32378">MEISMCSPTSPARNFFNLRHRWEMPMIRLSLIITLLAFALAIGLIELDQTDWAKGLDSDAHDAIFSLEMAILLPLAPAAIYLHRFFAAAVARSNSILIGPKQFPELFAVYQELGRRLAMAHLPRLYLTNGNGVVNAYALSCNRRHNYVVIHSEIALLLPTSPEIVEFVLAHELAHHKLGHVSLWRIIISLVPNTLVLPGRATTCAQEYSADRVAMAVCPHHASSARLLAVGPWLEKVVNPVAWNEQCTEERGEFFVRIANALSTHAVLVKRFKALKDIESDGFSRHGDMF</sequence>
<accession>A0A2W4ER47</accession>
<keyword evidence="4 12" id="KW-0812">Transmembrane</keyword>
<protein>
    <recommendedName>
        <fullName evidence="13">Peptidase M48 domain-containing protein</fullName>
    </recommendedName>
</protein>
<dbReference type="AlphaFoldDB" id="A0A2W4ER47"/>
<dbReference type="Proteomes" id="UP000248925">
    <property type="component" value="Unassembled WGS sequence"/>
</dbReference>
<dbReference type="GO" id="GO:0006508">
    <property type="term" value="P:proteolysis"/>
    <property type="evidence" value="ECO:0007669"/>
    <property type="project" value="UniProtKB-KW"/>
</dbReference>
<organism evidence="14 15">
    <name type="scientific">Rhizobium tubonense</name>
    <dbReference type="NCBI Taxonomy" id="484088"/>
    <lineage>
        <taxon>Bacteria</taxon>
        <taxon>Pseudomonadati</taxon>
        <taxon>Pseudomonadota</taxon>
        <taxon>Alphaproteobacteria</taxon>
        <taxon>Hyphomicrobiales</taxon>
        <taxon>Rhizobiaceae</taxon>
        <taxon>Rhizobium/Agrobacterium group</taxon>
        <taxon>Rhizobium</taxon>
    </lineage>
</organism>
<proteinExistence type="inferred from homology"/>
<keyword evidence="2" id="KW-1003">Cell membrane</keyword>
<dbReference type="InterPro" id="IPR001915">
    <property type="entry name" value="Peptidase_M48"/>
</dbReference>
<evidence type="ECO:0000256" key="4">
    <source>
        <dbReference type="ARBA" id="ARBA00022692"/>
    </source>
</evidence>
<evidence type="ECO:0000256" key="2">
    <source>
        <dbReference type="ARBA" id="ARBA00022475"/>
    </source>
</evidence>
<reference evidence="14 15" key="1">
    <citation type="journal article" date="2018" name="Sci. Rep.">
        <title>Rhizobium tumorigenes sp. nov., a novel plant tumorigenic bacterium isolated from cane gall tumors on thornless blackberry.</title>
        <authorList>
            <person name="Kuzmanovi N."/>
            <person name="Smalla K."/>
            <person name="Gronow S."/>
            <person name="PuBawska J."/>
        </authorList>
    </citation>
    <scope>NUCLEOTIDE SEQUENCE [LARGE SCALE GENOMIC DNA]</scope>
    <source>
        <strain evidence="14 15">CCBAU 85046</strain>
    </source>
</reference>
<evidence type="ECO:0000256" key="11">
    <source>
        <dbReference type="RuleBase" id="RU003983"/>
    </source>
</evidence>
<name>A0A2W4ER47_9HYPH</name>
<evidence type="ECO:0000256" key="12">
    <source>
        <dbReference type="SAM" id="Phobius"/>
    </source>
</evidence>
<evidence type="ECO:0000256" key="6">
    <source>
        <dbReference type="ARBA" id="ARBA00022801"/>
    </source>
</evidence>
<evidence type="ECO:0000256" key="7">
    <source>
        <dbReference type="ARBA" id="ARBA00022833"/>
    </source>
</evidence>
<dbReference type="PANTHER" id="PTHR43221:SF1">
    <property type="entry name" value="PROTEASE HTPX"/>
    <property type="match status" value="1"/>
</dbReference>
<dbReference type="Pfam" id="PF01435">
    <property type="entry name" value="Peptidase_M48"/>
    <property type="match status" value="1"/>
</dbReference>
<keyword evidence="5" id="KW-0479">Metal-binding</keyword>
<keyword evidence="15" id="KW-1185">Reference proteome</keyword>
<dbReference type="CDD" id="cd07325">
    <property type="entry name" value="M48_Ste24p_like"/>
    <property type="match status" value="1"/>
</dbReference>
<feature type="domain" description="Peptidase M48" evidence="13">
    <location>
        <begin position="100"/>
        <end position="190"/>
    </location>
</feature>
<dbReference type="GO" id="GO:0046872">
    <property type="term" value="F:metal ion binding"/>
    <property type="evidence" value="ECO:0007669"/>
    <property type="project" value="UniProtKB-KW"/>
</dbReference>
<gene>
    <name evidence="14" type="ORF">CPY51_11750</name>
</gene>
<comment type="similarity">
    <text evidence="11">Belongs to the peptidase M48 family.</text>
</comment>
<dbReference type="GO" id="GO:0004222">
    <property type="term" value="F:metalloendopeptidase activity"/>
    <property type="evidence" value="ECO:0007669"/>
    <property type="project" value="InterPro"/>
</dbReference>
<keyword evidence="3 11" id="KW-0645">Protease</keyword>
<dbReference type="GO" id="GO:0005886">
    <property type="term" value="C:plasma membrane"/>
    <property type="evidence" value="ECO:0007669"/>
    <property type="project" value="UniProtKB-SubCell"/>
</dbReference>
<keyword evidence="10 12" id="KW-0472">Membrane</keyword>
<dbReference type="Gene3D" id="3.30.2010.10">
    <property type="entry name" value="Metalloproteases ('zincins'), catalytic domain"/>
    <property type="match status" value="1"/>
</dbReference>
<comment type="subcellular location">
    <subcellularLocation>
        <location evidence="1">Cell membrane</location>
        <topology evidence="1">Multi-pass membrane protein</topology>
    </subcellularLocation>
</comment>
<evidence type="ECO:0000256" key="8">
    <source>
        <dbReference type="ARBA" id="ARBA00022989"/>
    </source>
</evidence>
<comment type="cofactor">
    <cofactor evidence="11">
        <name>Zn(2+)</name>
        <dbReference type="ChEBI" id="CHEBI:29105"/>
    </cofactor>
    <text evidence="11">Binds 1 zinc ion per subunit.</text>
</comment>
<keyword evidence="6 11" id="KW-0378">Hydrolase</keyword>
<dbReference type="OrthoDB" id="7338723at2"/>
<evidence type="ECO:0000256" key="1">
    <source>
        <dbReference type="ARBA" id="ARBA00004651"/>
    </source>
</evidence>
<evidence type="ECO:0000313" key="15">
    <source>
        <dbReference type="Proteomes" id="UP000248925"/>
    </source>
</evidence>
<dbReference type="EMBL" id="PCDP01000035">
    <property type="protein sequence ID" value="PZM13573.1"/>
    <property type="molecule type" value="Genomic_DNA"/>
</dbReference>
<evidence type="ECO:0000313" key="14">
    <source>
        <dbReference type="EMBL" id="PZM13573.1"/>
    </source>
</evidence>
<keyword evidence="7 11" id="KW-0862">Zinc</keyword>
<dbReference type="InterPro" id="IPR050083">
    <property type="entry name" value="HtpX_protease"/>
</dbReference>
<evidence type="ECO:0000256" key="3">
    <source>
        <dbReference type="ARBA" id="ARBA00022670"/>
    </source>
</evidence>
<keyword evidence="8 12" id="KW-1133">Transmembrane helix</keyword>
<evidence type="ECO:0000256" key="5">
    <source>
        <dbReference type="ARBA" id="ARBA00022723"/>
    </source>
</evidence>
<evidence type="ECO:0000256" key="10">
    <source>
        <dbReference type="ARBA" id="ARBA00023136"/>
    </source>
</evidence>
<feature type="transmembrane region" description="Helical" evidence="12">
    <location>
        <begin position="63"/>
        <end position="82"/>
    </location>
</feature>
<dbReference type="PANTHER" id="PTHR43221">
    <property type="entry name" value="PROTEASE HTPX"/>
    <property type="match status" value="1"/>
</dbReference>
<comment type="caution">
    <text evidence="14">The sequence shown here is derived from an EMBL/GenBank/DDBJ whole genome shotgun (WGS) entry which is preliminary data.</text>
</comment>